<feature type="region of interest" description="Disordered" evidence="1">
    <location>
        <begin position="479"/>
        <end position="499"/>
    </location>
</feature>
<feature type="region of interest" description="Disordered" evidence="1">
    <location>
        <begin position="1"/>
        <end position="46"/>
    </location>
</feature>
<dbReference type="EMBL" id="SMNA01000012">
    <property type="protein sequence ID" value="TDE89522.1"/>
    <property type="molecule type" value="Genomic_DNA"/>
</dbReference>
<evidence type="ECO:0000256" key="1">
    <source>
        <dbReference type="SAM" id="MobiDB-lite"/>
    </source>
</evidence>
<dbReference type="Pfam" id="PF13416">
    <property type="entry name" value="SBP_bac_8"/>
    <property type="match status" value="1"/>
</dbReference>
<name>A0ABY2DYG2_9MICO</name>
<dbReference type="PANTHER" id="PTHR43649">
    <property type="entry name" value="ARABINOSE-BINDING PROTEIN-RELATED"/>
    <property type="match status" value="1"/>
</dbReference>
<dbReference type="PANTHER" id="PTHR43649:SF12">
    <property type="entry name" value="DIACETYLCHITOBIOSE BINDING PROTEIN DASA"/>
    <property type="match status" value="1"/>
</dbReference>
<dbReference type="SUPFAM" id="SSF53850">
    <property type="entry name" value="Periplasmic binding protein-like II"/>
    <property type="match status" value="1"/>
</dbReference>
<reference evidence="2 3" key="1">
    <citation type="submission" date="2019-03" db="EMBL/GenBank/DDBJ databases">
        <title>Genomic features of bacteria from cold environments.</title>
        <authorList>
            <person name="Shen L."/>
        </authorList>
    </citation>
    <scope>NUCLEOTIDE SEQUENCE [LARGE SCALE GENOMIC DNA]</scope>
    <source>
        <strain evidence="3">T3246-1</strain>
    </source>
</reference>
<dbReference type="InterPro" id="IPR050490">
    <property type="entry name" value="Bact_solute-bd_prot1"/>
</dbReference>
<dbReference type="Gene3D" id="3.40.190.10">
    <property type="entry name" value="Periplasmic binding protein-like II"/>
    <property type="match status" value="1"/>
</dbReference>
<keyword evidence="3" id="KW-1185">Reference proteome</keyword>
<feature type="compositionally biased region" description="Basic residues" evidence="1">
    <location>
        <begin position="22"/>
        <end position="46"/>
    </location>
</feature>
<dbReference type="Proteomes" id="UP000504882">
    <property type="component" value="Unassembled WGS sequence"/>
</dbReference>
<sequence>METGVTECAAKPSQLRDGGPGRCHRRPRVARRRSRKPTRQGGRMRSKARLVTTLAIASVAALTACSGGSSGGDDGGDGTATINLWHTESTPITVEAMQAIIDEYEAANPGVEIIQETVGWGDLQVKFQAALAAGDLPEITHVEPMFVRTLYGQDLLLPLDEVVESLDGDYLPQLQEMFELEDGHSYGIVHAWGTDTTTYRADLYANAPDAGTPADVTTWEESIEQWTAVAEANPGVSPLLLAGSAAHNVNEEVYLWLGSNGGTLFDEDGHVTIDTPQMIEVLEYWKELKDSGLLSPQWSSAAYADSLSGLANGDAATIYSFGRAVYTFQEQAPDLVPGEDIQVYGPRPIGPSGDDWITQLDAEPFVVFKDSPDADATVDFLKFFYEHDNYLSWIGTVPTQLLPVMPSMFEDPEWQALPEVQNWDFWIDVQREALDSGRAYPLMVTSPEEMQLPYLSDLYGSGILVDMVMEVVESGGDPAEAAATAQQRADELLSPQYQD</sequence>
<accession>A0ABY2DYG2</accession>
<organism evidence="2 3">
    <name type="scientific">Occultella glacieicola</name>
    <dbReference type="NCBI Taxonomy" id="2518684"/>
    <lineage>
        <taxon>Bacteria</taxon>
        <taxon>Bacillati</taxon>
        <taxon>Actinomycetota</taxon>
        <taxon>Actinomycetes</taxon>
        <taxon>Micrococcales</taxon>
        <taxon>Ruaniaceae</taxon>
        <taxon>Occultella</taxon>
    </lineage>
</organism>
<protein>
    <submittedName>
        <fullName evidence="2">Extracellular solute-binding protein</fullName>
    </submittedName>
</protein>
<evidence type="ECO:0000313" key="3">
    <source>
        <dbReference type="Proteomes" id="UP000504882"/>
    </source>
</evidence>
<proteinExistence type="predicted"/>
<evidence type="ECO:0000313" key="2">
    <source>
        <dbReference type="EMBL" id="TDE89522.1"/>
    </source>
</evidence>
<dbReference type="InterPro" id="IPR006059">
    <property type="entry name" value="SBP"/>
</dbReference>
<gene>
    <name evidence="2" type="ORF">EXU48_20365</name>
</gene>
<comment type="caution">
    <text evidence="2">The sequence shown here is derived from an EMBL/GenBank/DDBJ whole genome shotgun (WGS) entry which is preliminary data.</text>
</comment>